<reference evidence="2" key="2">
    <citation type="submission" date="2020-09" db="EMBL/GenBank/DDBJ databases">
        <authorList>
            <person name="Sun Q."/>
            <person name="Ohkuma M."/>
        </authorList>
    </citation>
    <scope>NUCLEOTIDE SEQUENCE</scope>
    <source>
        <strain evidence="2">JCM 3086</strain>
    </source>
</reference>
<comment type="caution">
    <text evidence="2">The sequence shown here is derived from an EMBL/GenBank/DDBJ whole genome shotgun (WGS) entry which is preliminary data.</text>
</comment>
<evidence type="ECO:0000313" key="2">
    <source>
        <dbReference type="EMBL" id="GGJ24478.1"/>
    </source>
</evidence>
<proteinExistence type="predicted"/>
<keyword evidence="3" id="KW-1185">Reference proteome</keyword>
<dbReference type="EMBL" id="BMQA01000011">
    <property type="protein sequence ID" value="GGJ24478.1"/>
    <property type="molecule type" value="Genomic_DNA"/>
</dbReference>
<name>A0A917KQE9_9ACTN</name>
<reference evidence="2" key="1">
    <citation type="journal article" date="2014" name="Int. J. Syst. Evol. Microbiol.">
        <title>Complete genome sequence of Corynebacterium casei LMG S-19264T (=DSM 44701T), isolated from a smear-ripened cheese.</title>
        <authorList>
            <consortium name="US DOE Joint Genome Institute (JGI-PGF)"/>
            <person name="Walter F."/>
            <person name="Albersmeier A."/>
            <person name="Kalinowski J."/>
            <person name="Ruckert C."/>
        </authorList>
    </citation>
    <scope>NUCLEOTIDE SEQUENCE</scope>
    <source>
        <strain evidence="2">JCM 3086</strain>
    </source>
</reference>
<gene>
    <name evidence="2" type="ORF">GCM10010121_039430</name>
</gene>
<sequence length="75" mass="7812">MKVTLPDFFGVYVPLKSLILIGVLAGIAAWLGGPVTFIVPPSAPPSLMVALGFIAPLPSSTGLDETPFCQDMVIL</sequence>
<accession>A0A917KQE9</accession>
<evidence type="ECO:0000313" key="3">
    <source>
        <dbReference type="Proteomes" id="UP000657574"/>
    </source>
</evidence>
<evidence type="ECO:0000256" key="1">
    <source>
        <dbReference type="SAM" id="Phobius"/>
    </source>
</evidence>
<dbReference type="AlphaFoldDB" id="A0A917KQE9"/>
<organism evidence="2 3">
    <name type="scientific">Streptomyces brasiliensis</name>
    <dbReference type="NCBI Taxonomy" id="1954"/>
    <lineage>
        <taxon>Bacteria</taxon>
        <taxon>Bacillati</taxon>
        <taxon>Actinomycetota</taxon>
        <taxon>Actinomycetes</taxon>
        <taxon>Kitasatosporales</taxon>
        <taxon>Streptomycetaceae</taxon>
        <taxon>Streptomyces</taxon>
    </lineage>
</organism>
<protein>
    <submittedName>
        <fullName evidence="2">Uncharacterized protein</fullName>
    </submittedName>
</protein>
<feature type="transmembrane region" description="Helical" evidence="1">
    <location>
        <begin position="18"/>
        <end position="39"/>
    </location>
</feature>
<keyword evidence="1" id="KW-0472">Membrane</keyword>
<keyword evidence="1" id="KW-1133">Transmembrane helix</keyword>
<dbReference type="Proteomes" id="UP000657574">
    <property type="component" value="Unassembled WGS sequence"/>
</dbReference>
<keyword evidence="1" id="KW-0812">Transmembrane</keyword>